<dbReference type="Pfam" id="PF18721">
    <property type="entry name" value="CxC6"/>
    <property type="match status" value="1"/>
</dbReference>
<dbReference type="Pfam" id="PF18718">
    <property type="entry name" value="CxC5"/>
    <property type="match status" value="1"/>
</dbReference>
<evidence type="ECO:0000259" key="2">
    <source>
        <dbReference type="Pfam" id="PF18721"/>
    </source>
</evidence>
<evidence type="ECO:0000313" key="3">
    <source>
        <dbReference type="EMBL" id="KAL0067499.1"/>
    </source>
</evidence>
<accession>A0ABR3A2F5</accession>
<dbReference type="EMBL" id="JBBXMP010000025">
    <property type="protein sequence ID" value="KAL0067499.1"/>
    <property type="molecule type" value="Genomic_DNA"/>
</dbReference>
<dbReference type="InterPro" id="IPR041539">
    <property type="entry name" value="CxC5"/>
</dbReference>
<keyword evidence="4" id="KW-1185">Reference proteome</keyword>
<gene>
    <name evidence="3" type="ORF">AAF712_005490</name>
</gene>
<name>A0ABR3A2F5_9AGAR</name>
<organism evidence="3 4">
    <name type="scientific">Marasmius tenuissimus</name>
    <dbReference type="NCBI Taxonomy" id="585030"/>
    <lineage>
        <taxon>Eukaryota</taxon>
        <taxon>Fungi</taxon>
        <taxon>Dikarya</taxon>
        <taxon>Basidiomycota</taxon>
        <taxon>Agaricomycotina</taxon>
        <taxon>Agaricomycetes</taxon>
        <taxon>Agaricomycetidae</taxon>
        <taxon>Agaricales</taxon>
        <taxon>Marasmiineae</taxon>
        <taxon>Marasmiaceae</taxon>
        <taxon>Marasmius</taxon>
    </lineage>
</organism>
<feature type="domain" description="CxC6 like cysteine cluster associated with KDZ" evidence="2">
    <location>
        <begin position="259"/>
        <end position="323"/>
    </location>
</feature>
<proteinExistence type="predicted"/>
<evidence type="ECO:0000259" key="1">
    <source>
        <dbReference type="Pfam" id="PF18718"/>
    </source>
</evidence>
<reference evidence="3 4" key="1">
    <citation type="submission" date="2024-05" db="EMBL/GenBank/DDBJ databases">
        <title>A draft genome resource for the thread blight pathogen Marasmius tenuissimus strain MS-2.</title>
        <authorList>
            <person name="Yulfo-Soto G.E."/>
            <person name="Baruah I.K."/>
            <person name="Amoako-Attah I."/>
            <person name="Bukari Y."/>
            <person name="Meinhardt L.W."/>
            <person name="Bailey B.A."/>
            <person name="Cohen S.P."/>
        </authorList>
    </citation>
    <scope>NUCLEOTIDE SEQUENCE [LARGE SCALE GENOMIC DNA]</scope>
    <source>
        <strain evidence="3 4">MS-2</strain>
    </source>
</reference>
<dbReference type="InterPro" id="IPR040898">
    <property type="entry name" value="CxC6"/>
</dbReference>
<sequence>MEVNDVAAMWDVLKKEVWHADEDTLLRAIMDEGLREELFRKEGSDLGFDSPYVLWPHVKQCEASGCDNKQKGLKLHTVSQKKAILLSLTGPKPAWSISFTCNACKTVYHQDYWVTEGTRYYYPDMTAAIQIGDHHYAEVKVLNGWRWSMNNGWMSATNCMKTYLIQHADVSLPESWNLTLSLSHRQVYSGFILHALWLDSIRHHHPLILPHSGEHRERFTLAVKDRNARIHQHGLRERYHRCKKCVREYDDGRQVWVVVCDGCTVGRWRCAFGSCTNPLESTKDHFCAGHTRLEDVCAVAECTAEARPGYQTCGLQAHILLEQRYRDRGQAAFKLKELLSKSRMPHPNSSDLIPLPDDEEDELVVDDEGTAVPESEAMKDRPLTKVKAMFGRRRTHNEQLLVFPCGIIAARETFFHSESLPSVAHFFKNTFAGGYCPNHLIFDNNCGLAKHVKGTDPAFDNVGLAVDVFHFQCKHSEQDVYCQKYCNPASFPELMTEDGKGWWFNTSVCEQTNNWFGGFQSICREMEGHFYDFFLDEMVMMRNELNLKSLSGSEPTYWV</sequence>
<dbReference type="Proteomes" id="UP001437256">
    <property type="component" value="Unassembled WGS sequence"/>
</dbReference>
<evidence type="ECO:0008006" key="5">
    <source>
        <dbReference type="Google" id="ProtNLM"/>
    </source>
</evidence>
<evidence type="ECO:0000313" key="4">
    <source>
        <dbReference type="Proteomes" id="UP001437256"/>
    </source>
</evidence>
<comment type="caution">
    <text evidence="3">The sequence shown here is derived from an EMBL/GenBank/DDBJ whole genome shotgun (WGS) entry which is preliminary data.</text>
</comment>
<feature type="domain" description="CxC5 like cysteine cluster associated with KDZ" evidence="1">
    <location>
        <begin position="51"/>
        <end position="163"/>
    </location>
</feature>
<protein>
    <recommendedName>
        <fullName evidence="5">CxC5 like cysteine cluster associated with KDZ domain-containing protein</fullName>
    </recommendedName>
</protein>